<feature type="transmembrane region" description="Helical" evidence="11">
    <location>
        <begin position="330"/>
        <end position="348"/>
    </location>
</feature>
<feature type="signal peptide" evidence="12">
    <location>
        <begin position="1"/>
        <end position="27"/>
    </location>
</feature>
<dbReference type="Pfam" id="PF03901">
    <property type="entry name" value="Glyco_transf_22"/>
    <property type="match status" value="1"/>
</dbReference>
<evidence type="ECO:0000256" key="2">
    <source>
        <dbReference type="ARBA" id="ARBA00004687"/>
    </source>
</evidence>
<evidence type="ECO:0000313" key="13">
    <source>
        <dbReference type="EMBL" id="CDR36111.1"/>
    </source>
</evidence>
<keyword evidence="9 11" id="KW-0472">Membrane</keyword>
<dbReference type="GO" id="GO:0000026">
    <property type="term" value="F:alpha-1,2-mannosyltransferase activity"/>
    <property type="evidence" value="ECO:0007669"/>
    <property type="project" value="TreeGrafter"/>
</dbReference>
<protein>
    <recommendedName>
        <fullName evidence="11">Mannosyltransferase</fullName>
        <ecNumber evidence="11">2.4.1.-</ecNumber>
    </recommendedName>
</protein>
<evidence type="ECO:0000256" key="8">
    <source>
        <dbReference type="ARBA" id="ARBA00022989"/>
    </source>
</evidence>
<dbReference type="InterPro" id="IPR005599">
    <property type="entry name" value="GPI_mannosylTrfase"/>
</dbReference>
<proteinExistence type="inferred from homology"/>
<organism evidence="13">
    <name type="scientific">Rhodotorula toruloides</name>
    <name type="common">Yeast</name>
    <name type="synonym">Rhodosporidium toruloides</name>
    <dbReference type="NCBI Taxonomy" id="5286"/>
    <lineage>
        <taxon>Eukaryota</taxon>
        <taxon>Fungi</taxon>
        <taxon>Dikarya</taxon>
        <taxon>Basidiomycota</taxon>
        <taxon>Pucciniomycotina</taxon>
        <taxon>Microbotryomycetes</taxon>
        <taxon>Sporidiobolales</taxon>
        <taxon>Sporidiobolaceae</taxon>
        <taxon>Rhodotorula</taxon>
    </lineage>
</organism>
<keyword evidence="7 11" id="KW-0256">Endoplasmic reticulum</keyword>
<evidence type="ECO:0000256" key="9">
    <source>
        <dbReference type="ARBA" id="ARBA00023136"/>
    </source>
</evidence>
<feature type="transmembrane region" description="Helical" evidence="11">
    <location>
        <begin position="171"/>
        <end position="197"/>
    </location>
</feature>
<keyword evidence="6 11" id="KW-0812">Transmembrane</keyword>
<feature type="transmembrane region" description="Helical" evidence="11">
    <location>
        <begin position="385"/>
        <end position="404"/>
    </location>
</feature>
<dbReference type="OrthoDB" id="10066429at2759"/>
<keyword evidence="12" id="KW-0732">Signal</keyword>
<feature type="transmembrane region" description="Helical" evidence="11">
    <location>
        <begin position="285"/>
        <end position="309"/>
    </location>
</feature>
<evidence type="ECO:0000256" key="5">
    <source>
        <dbReference type="ARBA" id="ARBA00022679"/>
    </source>
</evidence>
<dbReference type="EC" id="2.4.1.-" evidence="11"/>
<keyword evidence="3" id="KW-0337">GPI-anchor biosynthesis</keyword>
<feature type="transmembrane region" description="Helical" evidence="11">
    <location>
        <begin position="135"/>
        <end position="159"/>
    </location>
</feature>
<evidence type="ECO:0000256" key="10">
    <source>
        <dbReference type="ARBA" id="ARBA00038466"/>
    </source>
</evidence>
<dbReference type="AlphaFoldDB" id="A0A061AN00"/>
<comment type="pathway">
    <text evidence="2">Glycolipid biosynthesis; glycosylphosphatidylinositol-anchor biosynthesis.</text>
</comment>
<evidence type="ECO:0000256" key="3">
    <source>
        <dbReference type="ARBA" id="ARBA00022502"/>
    </source>
</evidence>
<gene>
    <name evidence="13" type="ORF">RHTO0S_01e14444g</name>
</gene>
<dbReference type="PANTHER" id="PTHR22760">
    <property type="entry name" value="GLYCOSYLTRANSFERASE"/>
    <property type="match status" value="1"/>
</dbReference>
<keyword evidence="8 11" id="KW-1133">Transmembrane helix</keyword>
<dbReference type="GO" id="GO:0006506">
    <property type="term" value="P:GPI anchor biosynthetic process"/>
    <property type="evidence" value="ECO:0007669"/>
    <property type="project" value="UniProtKB-KW"/>
</dbReference>
<reference evidence="13" key="1">
    <citation type="journal article" date="2014" name="Genome Announc.">
        <title>Draft genome sequence of Rhodosporidium toruloides CECT1137, an oleaginous yeast of biotechnological interest.</title>
        <authorList>
            <person name="Morin N."/>
            <person name="Calcas X."/>
            <person name="Devillers H."/>
            <person name="Durrens P."/>
            <person name="Sherman D.J."/>
            <person name="Nicaud J.-M."/>
            <person name="Neuveglise C."/>
        </authorList>
    </citation>
    <scope>NUCLEOTIDE SEQUENCE</scope>
    <source>
        <strain evidence="13">CECT1137</strain>
    </source>
</reference>
<keyword evidence="5" id="KW-0808">Transferase</keyword>
<dbReference type="PANTHER" id="PTHR22760:SF3">
    <property type="entry name" value="GPI MANNOSYLTRANSFERASE 4"/>
    <property type="match status" value="1"/>
</dbReference>
<comment type="subcellular location">
    <subcellularLocation>
        <location evidence="1 11">Endoplasmic reticulum membrane</location>
        <topology evidence="1 11">Multi-pass membrane protein</topology>
    </subcellularLocation>
</comment>
<evidence type="ECO:0000256" key="1">
    <source>
        <dbReference type="ARBA" id="ARBA00004477"/>
    </source>
</evidence>
<dbReference type="EMBL" id="LK052936">
    <property type="protein sequence ID" value="CDR36111.1"/>
    <property type="molecule type" value="Genomic_DNA"/>
</dbReference>
<dbReference type="GO" id="GO:0005789">
    <property type="term" value="C:endoplasmic reticulum membrane"/>
    <property type="evidence" value="ECO:0007669"/>
    <property type="project" value="UniProtKB-SubCell"/>
</dbReference>
<feature type="transmembrane region" description="Helical" evidence="11">
    <location>
        <begin position="354"/>
        <end position="373"/>
    </location>
</feature>
<name>A0A061AN00_RHOTO</name>
<evidence type="ECO:0000256" key="12">
    <source>
        <dbReference type="SAM" id="SignalP"/>
    </source>
</evidence>
<evidence type="ECO:0000256" key="6">
    <source>
        <dbReference type="ARBA" id="ARBA00022692"/>
    </source>
</evidence>
<evidence type="ECO:0000256" key="4">
    <source>
        <dbReference type="ARBA" id="ARBA00022676"/>
    </source>
</evidence>
<sequence>MTLRRYARLYGVLALLRILIAFTSTSAIHPDEHFQNPEIAASTVFEYSRLDGRLLRTWEWEGPNPCRSIVPVLGSTGWTFALSKLAMGDKPTGYALFLAQRLAMLLFSFFIDYLLCSTSKGSPIPFLMFASSPVLFTFLLRPFSNSLETLLLAAAFYLAPRGTQRVRPSRLIAFGVVLALGVFTRITFVAFAAPLILDVAQRLASQPSRSPQSPLLRLAKRSIPIVLSFAIASLACAITDTVYFSRTESAPLSRLILTPLNLLRYNLSAANLAEHGLHPRYMHVLVNWPMLFGAALAVVPTAAASLPRAKDTDSRRAKDTDSKPEDRRRMILYLASFLVPTFLLSLQPHQEPRFLVPLIFPLALLAPFSSLFRSGTKRARKWRKAFWALWLVHSTIFTILFGYLHQGGLLPALFALNGQLGDPSTALGASKVVDIVFWRTFMPPRHLLLPIVDVRVADLAGASFDIFVSTLLDKTQQQNSFTEASHTALLVAPAYTVHSLDLLCSVRPASAKPDDFCLEPPLVDNDGEERTFGVHVDMDRLGELRHATWRTAGVGVWVVRRRVTPPLGA</sequence>
<evidence type="ECO:0000256" key="11">
    <source>
        <dbReference type="RuleBase" id="RU363075"/>
    </source>
</evidence>
<feature type="chain" id="PRO_5001593908" description="Mannosyltransferase" evidence="12">
    <location>
        <begin position="28"/>
        <end position="569"/>
    </location>
</feature>
<feature type="transmembrane region" description="Helical" evidence="11">
    <location>
        <begin position="94"/>
        <end position="115"/>
    </location>
</feature>
<comment type="similarity">
    <text evidence="10">Belongs to the glycosyltransferase 22 family. PIGZ subfamily.</text>
</comment>
<accession>A0A061AN00</accession>
<evidence type="ECO:0000256" key="7">
    <source>
        <dbReference type="ARBA" id="ARBA00022824"/>
    </source>
</evidence>
<keyword evidence="4 11" id="KW-0328">Glycosyltransferase</keyword>